<keyword evidence="1" id="KW-0547">Nucleotide-binding</keyword>
<dbReference type="PANTHER" id="PTHR27007">
    <property type="match status" value="1"/>
</dbReference>
<proteinExistence type="predicted"/>
<dbReference type="EMBL" id="JACMSC010000007">
    <property type="protein sequence ID" value="KAG6514363.1"/>
    <property type="molecule type" value="Genomic_DNA"/>
</dbReference>
<dbReference type="AlphaFoldDB" id="A0A8J5GYM8"/>
<dbReference type="InterPro" id="IPR050528">
    <property type="entry name" value="L-type_Lectin-RKs"/>
</dbReference>
<keyword evidence="5" id="KW-1185">Reference proteome</keyword>
<evidence type="ECO:0000313" key="5">
    <source>
        <dbReference type="Proteomes" id="UP000734854"/>
    </source>
</evidence>
<keyword evidence="3" id="KW-1133">Transmembrane helix</keyword>
<reference evidence="4 5" key="1">
    <citation type="submission" date="2020-08" db="EMBL/GenBank/DDBJ databases">
        <title>Plant Genome Project.</title>
        <authorList>
            <person name="Zhang R.-G."/>
        </authorList>
    </citation>
    <scope>NUCLEOTIDE SEQUENCE [LARGE SCALE GENOMIC DNA]</scope>
    <source>
        <tissue evidence="4">Rhizome</tissue>
    </source>
</reference>
<evidence type="ECO:0000313" key="4">
    <source>
        <dbReference type="EMBL" id="KAG6514363.1"/>
    </source>
</evidence>
<keyword evidence="3" id="KW-0472">Membrane</keyword>
<sequence>MTTADPRLGDEYPTEEVELVLKLGLLCSHPLPAARPSMRRVVQYLEGDLTPPKLEPTHLSFPGFVPHSGKSSNGHVSSFPSFSPAAVAKIMFLKDLFFLLLFFHLNLAAFAVDASDDEFTFNGFVAQE</sequence>
<comment type="caution">
    <text evidence="4">The sequence shown here is derived from an EMBL/GenBank/DDBJ whole genome shotgun (WGS) entry which is preliminary data.</text>
</comment>
<organism evidence="4 5">
    <name type="scientific">Zingiber officinale</name>
    <name type="common">Ginger</name>
    <name type="synonym">Amomum zingiber</name>
    <dbReference type="NCBI Taxonomy" id="94328"/>
    <lineage>
        <taxon>Eukaryota</taxon>
        <taxon>Viridiplantae</taxon>
        <taxon>Streptophyta</taxon>
        <taxon>Embryophyta</taxon>
        <taxon>Tracheophyta</taxon>
        <taxon>Spermatophyta</taxon>
        <taxon>Magnoliopsida</taxon>
        <taxon>Liliopsida</taxon>
        <taxon>Zingiberales</taxon>
        <taxon>Zingiberaceae</taxon>
        <taxon>Zingiber</taxon>
    </lineage>
</organism>
<keyword evidence="3" id="KW-0812">Transmembrane</keyword>
<feature type="transmembrane region" description="Helical" evidence="3">
    <location>
        <begin position="96"/>
        <end position="112"/>
    </location>
</feature>
<keyword evidence="2" id="KW-0067">ATP-binding</keyword>
<name>A0A8J5GYM8_ZINOF</name>
<evidence type="ECO:0000256" key="3">
    <source>
        <dbReference type="SAM" id="Phobius"/>
    </source>
</evidence>
<evidence type="ECO:0000256" key="1">
    <source>
        <dbReference type="ARBA" id="ARBA00022741"/>
    </source>
</evidence>
<evidence type="ECO:0000256" key="2">
    <source>
        <dbReference type="ARBA" id="ARBA00022840"/>
    </source>
</evidence>
<gene>
    <name evidence="4" type="ORF">ZIOFF_024716</name>
</gene>
<dbReference type="Proteomes" id="UP000734854">
    <property type="component" value="Unassembled WGS sequence"/>
</dbReference>
<dbReference type="GO" id="GO:0005524">
    <property type="term" value="F:ATP binding"/>
    <property type="evidence" value="ECO:0007669"/>
    <property type="project" value="UniProtKB-KW"/>
</dbReference>
<dbReference type="Gene3D" id="1.10.510.10">
    <property type="entry name" value="Transferase(Phosphotransferase) domain 1"/>
    <property type="match status" value="1"/>
</dbReference>
<protein>
    <submittedName>
        <fullName evidence="4">Uncharacterized protein</fullName>
    </submittedName>
</protein>
<accession>A0A8J5GYM8</accession>